<dbReference type="Proteomes" id="UP000559182">
    <property type="component" value="Unassembled WGS sequence"/>
</dbReference>
<protein>
    <submittedName>
        <fullName evidence="1">Uncharacterized protein</fullName>
    </submittedName>
</protein>
<dbReference type="AlphaFoldDB" id="A0A839N295"/>
<evidence type="ECO:0000313" key="1">
    <source>
        <dbReference type="EMBL" id="MBB2890224.1"/>
    </source>
</evidence>
<dbReference type="RefSeq" id="WP_183318153.1">
    <property type="nucleotide sequence ID" value="NZ_JACHVQ010000001.1"/>
</dbReference>
<name>A0A839N295_9MICO</name>
<gene>
    <name evidence="1" type="ORF">FHU39_000208</name>
</gene>
<evidence type="ECO:0000313" key="2">
    <source>
        <dbReference type="Proteomes" id="UP000559182"/>
    </source>
</evidence>
<keyword evidence="2" id="KW-1185">Reference proteome</keyword>
<accession>A0A839N295</accession>
<organism evidence="1 2">
    <name type="scientific">Flexivirga oryzae</name>
    <dbReference type="NCBI Taxonomy" id="1794944"/>
    <lineage>
        <taxon>Bacteria</taxon>
        <taxon>Bacillati</taxon>
        <taxon>Actinomycetota</taxon>
        <taxon>Actinomycetes</taxon>
        <taxon>Micrococcales</taxon>
        <taxon>Dermacoccaceae</taxon>
        <taxon>Flexivirga</taxon>
    </lineage>
</organism>
<dbReference type="EMBL" id="JACHVQ010000001">
    <property type="protein sequence ID" value="MBB2890224.1"/>
    <property type="molecule type" value="Genomic_DNA"/>
</dbReference>
<sequence length="520" mass="54800">MTLLHVRTHHLHQRAIGTASAHGGLDLAAALTRADLPEPEGLWFIDRVDTRVCARAGLGERTSADLLAGGISRAVRAVLDGGVGQDGVRWFPDRTAYLAQWVTDLSTGHAHGRWEYAQLGTGDFSPTLRERVEAEPRAVLAALRSLPDTEIERLVTLLTPPDAARIAHAVAIGTGPADRVDLARTVAELWRSGRLPRDPRRATVAVLLHASAVGELPDPGSAAAARDLVGLCSALRQCDPRRRTALLAAAGAADARTLAAFGHGDLAASLTSWPDDDRRAAVAVLAAGAAPGTASGTGPGPERTPFGGLFLLLPLLAELPLADATAGWPDALPPDRRDDAGRGTPAELTGALALGAVLGIGLDVLSDPWTRLALGLPPDISRHVVGWSNRVTTSGTDQFTDRFADLIERRNIADTGDLAEPSLLLDPPLAPHVARSMRLAAAVLTRELSHRLPGQARASLDHLRRNVLACGATVHADDAAIVVELDPPPLAVLLSLTGMNRRRFTLPATGERPWVLTQGS</sequence>
<proteinExistence type="predicted"/>
<reference evidence="1 2" key="1">
    <citation type="submission" date="2020-08" db="EMBL/GenBank/DDBJ databases">
        <title>Sequencing the genomes of 1000 actinobacteria strains.</title>
        <authorList>
            <person name="Klenk H.-P."/>
        </authorList>
    </citation>
    <scope>NUCLEOTIDE SEQUENCE [LARGE SCALE GENOMIC DNA]</scope>
    <source>
        <strain evidence="1 2">DSM 105369</strain>
    </source>
</reference>
<comment type="caution">
    <text evidence="1">The sequence shown here is derived from an EMBL/GenBank/DDBJ whole genome shotgun (WGS) entry which is preliminary data.</text>
</comment>